<name>A0A1X7UY98_AMPQE</name>
<dbReference type="Gene3D" id="3.90.1750.10">
    <property type="entry name" value="Hect, E3 ligase catalytic domains"/>
    <property type="match status" value="1"/>
</dbReference>
<sequence>MFTDSLNILQDYFKFIGRVCGMAIYHKNIIDGAPGVTVRGESVDSKVVPQAPNAKQPAAPPTSINSEIKLPDTKRKKLN</sequence>
<protein>
    <submittedName>
        <fullName evidence="2">Uncharacterized protein</fullName>
    </submittedName>
</protein>
<feature type="region of interest" description="Disordered" evidence="1">
    <location>
        <begin position="48"/>
        <end position="79"/>
    </location>
</feature>
<evidence type="ECO:0000256" key="1">
    <source>
        <dbReference type="SAM" id="MobiDB-lite"/>
    </source>
</evidence>
<evidence type="ECO:0000313" key="2">
    <source>
        <dbReference type="EnsemblMetazoa" id="Aqu2.1.32494_001"/>
    </source>
</evidence>
<dbReference type="InParanoid" id="A0A1X7UY98"/>
<accession>A0A1X7UY98</accession>
<proteinExistence type="predicted"/>
<dbReference type="EnsemblMetazoa" id="Aqu2.1.32494_001">
    <property type="protein sequence ID" value="Aqu2.1.32494_001"/>
    <property type="gene ID" value="Aqu2.1.32494"/>
</dbReference>
<dbReference type="AlphaFoldDB" id="A0A1X7UY98"/>
<organism evidence="2">
    <name type="scientific">Amphimedon queenslandica</name>
    <name type="common">Sponge</name>
    <dbReference type="NCBI Taxonomy" id="400682"/>
    <lineage>
        <taxon>Eukaryota</taxon>
        <taxon>Metazoa</taxon>
        <taxon>Porifera</taxon>
        <taxon>Demospongiae</taxon>
        <taxon>Heteroscleromorpha</taxon>
        <taxon>Haplosclerida</taxon>
        <taxon>Niphatidae</taxon>
        <taxon>Amphimedon</taxon>
    </lineage>
</organism>
<reference evidence="2" key="1">
    <citation type="submission" date="2017-05" db="UniProtKB">
        <authorList>
            <consortium name="EnsemblMetazoa"/>
        </authorList>
    </citation>
    <scope>IDENTIFICATION</scope>
</reference>